<dbReference type="EMBL" id="MCFE01000400">
    <property type="protein sequence ID" value="ORX90087.1"/>
    <property type="molecule type" value="Genomic_DNA"/>
</dbReference>
<protein>
    <submittedName>
        <fullName evidence="1">Uncharacterized protein</fullName>
    </submittedName>
</protein>
<comment type="caution">
    <text evidence="1">The sequence shown here is derived from an EMBL/GenBank/DDBJ whole genome shotgun (WGS) entry which is preliminary data.</text>
</comment>
<dbReference type="AlphaFoldDB" id="A0A1Y1XWD4"/>
<proteinExistence type="predicted"/>
<evidence type="ECO:0000313" key="2">
    <source>
        <dbReference type="Proteomes" id="UP000193498"/>
    </source>
</evidence>
<keyword evidence="2" id="KW-1185">Reference proteome</keyword>
<dbReference type="InParanoid" id="A0A1Y1XWD4"/>
<reference evidence="1 2" key="1">
    <citation type="submission" date="2016-07" db="EMBL/GenBank/DDBJ databases">
        <title>Pervasive Adenine N6-methylation of Active Genes in Fungi.</title>
        <authorList>
            <consortium name="DOE Joint Genome Institute"/>
            <person name="Mondo S.J."/>
            <person name="Dannebaum R.O."/>
            <person name="Kuo R.C."/>
            <person name="Labutti K."/>
            <person name="Haridas S."/>
            <person name="Kuo A."/>
            <person name="Salamov A."/>
            <person name="Ahrendt S.R."/>
            <person name="Lipzen A."/>
            <person name="Sullivan W."/>
            <person name="Andreopoulos W.B."/>
            <person name="Clum A."/>
            <person name="Lindquist E."/>
            <person name="Daum C."/>
            <person name="Ramamoorthy G.K."/>
            <person name="Gryganskyi A."/>
            <person name="Culley D."/>
            <person name="Magnuson J.K."/>
            <person name="James T.Y."/>
            <person name="O'Malley M.A."/>
            <person name="Stajich J.E."/>
            <person name="Spatafora J.W."/>
            <person name="Visel A."/>
            <person name="Grigoriev I.V."/>
        </authorList>
    </citation>
    <scope>NUCLEOTIDE SEQUENCE [LARGE SCALE GENOMIC DNA]</scope>
    <source>
        <strain evidence="1 2">CBS 931.73</strain>
    </source>
</reference>
<name>A0A1Y1XWD4_9FUNG</name>
<evidence type="ECO:0000313" key="1">
    <source>
        <dbReference type="EMBL" id="ORX90087.1"/>
    </source>
</evidence>
<accession>A0A1Y1XWD4</accession>
<sequence>MSNLADPPKHNIPLPLIHTNAAMQLTKLTLITALIAGIMAQSPTPTVVTTTSPGSTATTPATTTANNGGVFPSIWNKVTSGIASVPSHVRNATEDVFGNSGERVNLSLGSVMLTGGVLLYQMNA</sequence>
<gene>
    <name evidence="1" type="ORF">K493DRAFT_305205</name>
</gene>
<organism evidence="1 2">
    <name type="scientific">Basidiobolus meristosporus CBS 931.73</name>
    <dbReference type="NCBI Taxonomy" id="1314790"/>
    <lineage>
        <taxon>Eukaryota</taxon>
        <taxon>Fungi</taxon>
        <taxon>Fungi incertae sedis</taxon>
        <taxon>Zoopagomycota</taxon>
        <taxon>Entomophthoromycotina</taxon>
        <taxon>Basidiobolomycetes</taxon>
        <taxon>Basidiobolales</taxon>
        <taxon>Basidiobolaceae</taxon>
        <taxon>Basidiobolus</taxon>
    </lineage>
</organism>
<dbReference type="Proteomes" id="UP000193498">
    <property type="component" value="Unassembled WGS sequence"/>
</dbReference>